<dbReference type="SMART" id="SM00173">
    <property type="entry name" value="RAS"/>
    <property type="match status" value="1"/>
</dbReference>
<dbReference type="PRINTS" id="PR00449">
    <property type="entry name" value="RASTRNSFRMNG"/>
</dbReference>
<evidence type="ECO:0000313" key="5">
    <source>
        <dbReference type="Proteomes" id="UP001149090"/>
    </source>
</evidence>
<dbReference type="AlphaFoldDB" id="A0A9Q0RBJ3"/>
<evidence type="ECO:0000256" key="1">
    <source>
        <dbReference type="ARBA" id="ARBA00010142"/>
    </source>
</evidence>
<evidence type="ECO:0000256" key="3">
    <source>
        <dbReference type="ARBA" id="ARBA00023134"/>
    </source>
</evidence>
<keyword evidence="2" id="KW-0547">Nucleotide-binding</keyword>
<dbReference type="GO" id="GO:0005525">
    <property type="term" value="F:GTP binding"/>
    <property type="evidence" value="ECO:0007669"/>
    <property type="project" value="UniProtKB-KW"/>
</dbReference>
<dbReference type="Proteomes" id="UP001149090">
    <property type="component" value="Unassembled WGS sequence"/>
</dbReference>
<organism evidence="4 5">
    <name type="scientific">Anaeramoeba ignava</name>
    <name type="common">Anaerobic marine amoeba</name>
    <dbReference type="NCBI Taxonomy" id="1746090"/>
    <lineage>
        <taxon>Eukaryota</taxon>
        <taxon>Metamonada</taxon>
        <taxon>Anaeramoebidae</taxon>
        <taxon>Anaeramoeba</taxon>
    </lineage>
</organism>
<dbReference type="InterPro" id="IPR027417">
    <property type="entry name" value="P-loop_NTPase"/>
</dbReference>
<dbReference type="EMBL" id="JAPDFW010000080">
    <property type="protein sequence ID" value="KAJ5072779.1"/>
    <property type="molecule type" value="Genomic_DNA"/>
</dbReference>
<evidence type="ECO:0008006" key="6">
    <source>
        <dbReference type="Google" id="ProtNLM"/>
    </source>
</evidence>
<dbReference type="OrthoDB" id="8830751at2759"/>
<accession>A0A9Q0RBJ3</accession>
<evidence type="ECO:0000313" key="4">
    <source>
        <dbReference type="EMBL" id="KAJ5072779.1"/>
    </source>
</evidence>
<dbReference type="GO" id="GO:0003924">
    <property type="term" value="F:GTPase activity"/>
    <property type="evidence" value="ECO:0007669"/>
    <property type="project" value="InterPro"/>
</dbReference>
<dbReference type="NCBIfam" id="TIGR00231">
    <property type="entry name" value="small_GTP"/>
    <property type="match status" value="1"/>
</dbReference>
<reference evidence="4" key="1">
    <citation type="submission" date="2022-10" db="EMBL/GenBank/DDBJ databases">
        <title>Novel sulphate-reducing endosymbionts in the free-living metamonad Anaeramoeba.</title>
        <authorList>
            <person name="Jerlstrom-Hultqvist J."/>
            <person name="Cepicka I."/>
            <person name="Gallot-Lavallee L."/>
            <person name="Salas-Leiva D."/>
            <person name="Curtis B.A."/>
            <person name="Zahonova K."/>
            <person name="Pipaliya S."/>
            <person name="Dacks J."/>
            <person name="Roger A.J."/>
        </authorList>
    </citation>
    <scope>NUCLEOTIDE SEQUENCE</scope>
    <source>
        <strain evidence="4">BMAN</strain>
    </source>
</reference>
<keyword evidence="3" id="KW-0342">GTP-binding</keyword>
<name>A0A9Q0RBJ3_ANAIG</name>
<dbReference type="InterPro" id="IPR005225">
    <property type="entry name" value="Small_GTP-bd"/>
</dbReference>
<evidence type="ECO:0000256" key="2">
    <source>
        <dbReference type="ARBA" id="ARBA00022741"/>
    </source>
</evidence>
<dbReference type="CDD" id="cd00157">
    <property type="entry name" value="Rho"/>
    <property type="match status" value="1"/>
</dbReference>
<comment type="caution">
    <text evidence="4">The sequence shown here is derived from an EMBL/GenBank/DDBJ whole genome shotgun (WGS) entry which is preliminary data.</text>
</comment>
<dbReference type="Gene3D" id="3.40.50.300">
    <property type="entry name" value="P-loop containing nucleotide triphosphate hydrolases"/>
    <property type="match status" value="1"/>
</dbReference>
<dbReference type="Pfam" id="PF00071">
    <property type="entry name" value="Ras"/>
    <property type="match status" value="1"/>
</dbReference>
<dbReference type="GO" id="GO:0007264">
    <property type="term" value="P:small GTPase-mediated signal transduction"/>
    <property type="evidence" value="ECO:0007669"/>
    <property type="project" value="InterPro"/>
</dbReference>
<dbReference type="FunFam" id="3.40.50.300:FF:001179">
    <property type="entry name" value="Rho family GTPase"/>
    <property type="match status" value="1"/>
</dbReference>
<gene>
    <name evidence="4" type="ORF">M0811_09476</name>
</gene>
<comment type="similarity">
    <text evidence="1">Belongs to the small GTPase superfamily. Rho family.</text>
</comment>
<dbReference type="InterPro" id="IPR003578">
    <property type="entry name" value="Small_GTPase_Rho"/>
</dbReference>
<dbReference type="PROSITE" id="PS51421">
    <property type="entry name" value="RAS"/>
    <property type="match status" value="1"/>
</dbReference>
<dbReference type="PROSITE" id="PS51420">
    <property type="entry name" value="RHO"/>
    <property type="match status" value="1"/>
</dbReference>
<keyword evidence="5" id="KW-1185">Reference proteome</keyword>
<proteinExistence type="inferred from homology"/>
<dbReference type="InterPro" id="IPR001806">
    <property type="entry name" value="Small_GTPase"/>
</dbReference>
<dbReference type="SMART" id="SM00174">
    <property type="entry name" value="RHO"/>
    <property type="match status" value="1"/>
</dbReference>
<protein>
    <recommendedName>
        <fullName evidence="6">Rho GTPase</fullName>
    </recommendedName>
</protein>
<dbReference type="SMART" id="SM00175">
    <property type="entry name" value="RAB"/>
    <property type="match status" value="1"/>
</dbReference>
<dbReference type="PANTHER" id="PTHR24072">
    <property type="entry name" value="RHO FAMILY GTPASE"/>
    <property type="match status" value="1"/>
</dbReference>
<dbReference type="PROSITE" id="PS51419">
    <property type="entry name" value="RAB"/>
    <property type="match status" value="1"/>
</dbReference>
<sequence length="191" mass="21916">MKTIKCVVIGDSQVGKTSFIFSYETNAFPGEYIPTVYEPNVNIVHYEDQEIQIGFWDTTGKEEYDKLRPLAYPQTDVFLVFFSLVSLSSFESVKTKWIPEIIQFSQNVPFILVGTKLDLKEDEQTIQKLDQKGLSPIDFDSAQKLAKEINAYEYLECSSLTQKNLKEVVYEAIKAVIDPDKKNQSKKCLIF</sequence>
<dbReference type="SUPFAM" id="SSF52540">
    <property type="entry name" value="P-loop containing nucleoside triphosphate hydrolases"/>
    <property type="match status" value="1"/>
</dbReference>